<evidence type="ECO:0000313" key="2">
    <source>
        <dbReference type="EMBL" id="GGC21463.1"/>
    </source>
</evidence>
<dbReference type="Pfam" id="PF04784">
    <property type="entry name" value="DUF547"/>
    <property type="match status" value="1"/>
</dbReference>
<dbReference type="InterPro" id="IPR006869">
    <property type="entry name" value="DUF547"/>
</dbReference>
<evidence type="ECO:0000259" key="1">
    <source>
        <dbReference type="Pfam" id="PF04784"/>
    </source>
</evidence>
<accession>A0ABQ1LBB3</accession>
<name>A0ABQ1LBB3_9BACT</name>
<organism evidence="2 3">
    <name type="scientific">Marivirga lumbricoides</name>
    <dbReference type="NCBI Taxonomy" id="1046115"/>
    <lineage>
        <taxon>Bacteria</taxon>
        <taxon>Pseudomonadati</taxon>
        <taxon>Bacteroidota</taxon>
        <taxon>Cytophagia</taxon>
        <taxon>Cytophagales</taxon>
        <taxon>Marivirgaceae</taxon>
        <taxon>Marivirga</taxon>
    </lineage>
</organism>
<dbReference type="EMBL" id="BMEC01000001">
    <property type="protein sequence ID" value="GGC21463.1"/>
    <property type="molecule type" value="Genomic_DNA"/>
</dbReference>
<keyword evidence="3" id="KW-1185">Reference proteome</keyword>
<feature type="domain" description="DUF547" evidence="1">
    <location>
        <begin position="30"/>
        <end position="132"/>
    </location>
</feature>
<dbReference type="PANTHER" id="PTHR46361:SF3">
    <property type="entry name" value="ELECTRON CARRIER_ PROTEIN DISULFIDE OXIDOREDUCTASE"/>
    <property type="match status" value="1"/>
</dbReference>
<comment type="caution">
    <text evidence="2">The sequence shown here is derived from an EMBL/GenBank/DDBJ whole genome shotgun (WGS) entry which is preliminary data.</text>
</comment>
<reference evidence="3" key="1">
    <citation type="journal article" date="2019" name="Int. J. Syst. Evol. Microbiol.">
        <title>The Global Catalogue of Microorganisms (GCM) 10K type strain sequencing project: providing services to taxonomists for standard genome sequencing and annotation.</title>
        <authorList>
            <consortium name="The Broad Institute Genomics Platform"/>
            <consortium name="The Broad Institute Genome Sequencing Center for Infectious Disease"/>
            <person name="Wu L."/>
            <person name="Ma J."/>
        </authorList>
    </citation>
    <scope>NUCLEOTIDE SEQUENCE [LARGE SCALE GENOMIC DNA]</scope>
    <source>
        <strain evidence="3">CGMCC 1.10832</strain>
    </source>
</reference>
<evidence type="ECO:0000313" key="3">
    <source>
        <dbReference type="Proteomes" id="UP000636010"/>
    </source>
</evidence>
<dbReference type="Proteomes" id="UP000636010">
    <property type="component" value="Unassembled WGS sequence"/>
</dbReference>
<sequence length="201" mass="23199">MKGKVNYKSLKDNFSEVDKLYSSLQSIDLSKSTEAQVKAFYINAYNLIVIHQIAKYYPLKSALDRNGFFDKVKHDVAGESLTLDQIEKGKVILKFRDPRVHFAFSCAATGCPELANFAFNPENLEEQLVSRTTRAVNNPEFIKVDNQTKKVNVSMIFKWYEKEFLEGNATVLAYINKYRTQKIPGDYSIQFYDYDWSLNSL</sequence>
<gene>
    <name evidence="2" type="ORF">GCM10011506_03350</name>
</gene>
<protein>
    <recommendedName>
        <fullName evidence="1">DUF547 domain-containing protein</fullName>
    </recommendedName>
</protein>
<proteinExistence type="predicted"/>
<dbReference type="PANTHER" id="PTHR46361">
    <property type="entry name" value="ELECTRON CARRIER/ PROTEIN DISULFIDE OXIDOREDUCTASE"/>
    <property type="match status" value="1"/>
</dbReference>